<evidence type="ECO:0000313" key="8">
    <source>
        <dbReference type="EMBL" id="OAM91242.1"/>
    </source>
</evidence>
<dbReference type="Pfam" id="PF05593">
    <property type="entry name" value="RHS_repeat"/>
    <property type="match status" value="2"/>
</dbReference>
<dbReference type="Gene3D" id="2.60.40.10">
    <property type="entry name" value="Immunoglobulins"/>
    <property type="match status" value="1"/>
</dbReference>
<comment type="caution">
    <text evidence="8">The sequence shown here is derived from an EMBL/GenBank/DDBJ whole genome shotgun (WGS) entry which is preliminary data.</text>
</comment>
<feature type="transmembrane region" description="Helical" evidence="6">
    <location>
        <begin position="2216"/>
        <end position="2238"/>
    </location>
</feature>
<organism evidence="8 9">
    <name type="scientific">Termitidicoccus mucosus</name>
    <dbReference type="NCBI Taxonomy" id="1184151"/>
    <lineage>
        <taxon>Bacteria</taxon>
        <taxon>Pseudomonadati</taxon>
        <taxon>Verrucomicrobiota</taxon>
        <taxon>Opitutia</taxon>
        <taxon>Opitutales</taxon>
        <taxon>Opitutaceae</taxon>
        <taxon>Termitidicoccus</taxon>
    </lineage>
</organism>
<dbReference type="PANTHER" id="PTHR32305">
    <property type="match status" value="1"/>
</dbReference>
<evidence type="ECO:0000256" key="1">
    <source>
        <dbReference type="ARBA" id="ARBA00004613"/>
    </source>
</evidence>
<dbReference type="Pfam" id="PF25023">
    <property type="entry name" value="TEN_YD-shell"/>
    <property type="match status" value="1"/>
</dbReference>
<dbReference type="STRING" id="1184151.AW736_00030"/>
<evidence type="ECO:0000313" key="9">
    <source>
        <dbReference type="Proteomes" id="UP000078486"/>
    </source>
</evidence>
<keyword evidence="3" id="KW-0732">Signal</keyword>
<evidence type="ECO:0000256" key="5">
    <source>
        <dbReference type="ARBA" id="ARBA00023026"/>
    </source>
</evidence>
<dbReference type="InterPro" id="IPR006530">
    <property type="entry name" value="YD"/>
</dbReference>
<dbReference type="InterPro" id="IPR056823">
    <property type="entry name" value="TEN-like_YD-shell"/>
</dbReference>
<dbReference type="InterPro" id="IPR036116">
    <property type="entry name" value="FN3_sf"/>
</dbReference>
<dbReference type="NCBIfam" id="TIGR03696">
    <property type="entry name" value="Rhs_assc_core"/>
    <property type="match status" value="1"/>
</dbReference>
<evidence type="ECO:0000256" key="4">
    <source>
        <dbReference type="ARBA" id="ARBA00022737"/>
    </source>
</evidence>
<keyword evidence="4" id="KW-0677">Repeat</keyword>
<dbReference type="InterPro" id="IPR022045">
    <property type="entry name" value="TcdB_toxin_mid/N"/>
</dbReference>
<dbReference type="SMART" id="SM00060">
    <property type="entry name" value="FN3"/>
    <property type="match status" value="1"/>
</dbReference>
<proteinExistence type="predicted"/>
<reference evidence="8 9" key="1">
    <citation type="submission" date="2016-01" db="EMBL/GenBank/DDBJ databases">
        <title>High potential of lignocellulose degradation of a new Verrucomicrobia species.</title>
        <authorList>
            <person name="Wang Y."/>
            <person name="Shi Y."/>
            <person name="Qiu Z."/>
            <person name="Liu S."/>
            <person name="Yang H."/>
        </authorList>
    </citation>
    <scope>NUCLEOTIDE SEQUENCE [LARGE SCALE GENOMIC DNA]</scope>
    <source>
        <strain evidence="8 9">TSB47</strain>
    </source>
</reference>
<dbReference type="InterPro" id="IPR013783">
    <property type="entry name" value="Ig-like_fold"/>
</dbReference>
<dbReference type="EMBL" id="LRRQ01000033">
    <property type="protein sequence ID" value="OAM91242.1"/>
    <property type="molecule type" value="Genomic_DNA"/>
</dbReference>
<evidence type="ECO:0000256" key="3">
    <source>
        <dbReference type="ARBA" id="ARBA00022729"/>
    </source>
</evidence>
<accession>A0A178IMW6</accession>
<evidence type="ECO:0000259" key="7">
    <source>
        <dbReference type="PROSITE" id="PS50853"/>
    </source>
</evidence>
<feature type="transmembrane region" description="Helical" evidence="6">
    <location>
        <begin position="2189"/>
        <end position="2209"/>
    </location>
</feature>
<feature type="domain" description="Fibronectin type-III" evidence="7">
    <location>
        <begin position="192"/>
        <end position="278"/>
    </location>
</feature>
<dbReference type="Pfam" id="PF03534">
    <property type="entry name" value="SpvB"/>
    <property type="match status" value="1"/>
</dbReference>
<dbReference type="NCBIfam" id="TIGR01643">
    <property type="entry name" value="YD_repeat_2x"/>
    <property type="match status" value="1"/>
</dbReference>
<keyword evidence="9" id="KW-1185">Reference proteome</keyword>
<name>A0A178IMW6_9BACT</name>
<dbReference type="GO" id="GO:0005576">
    <property type="term" value="C:extracellular region"/>
    <property type="evidence" value="ECO:0007669"/>
    <property type="project" value="UniProtKB-SubCell"/>
</dbReference>
<evidence type="ECO:0000256" key="6">
    <source>
        <dbReference type="SAM" id="Phobius"/>
    </source>
</evidence>
<dbReference type="InterPro" id="IPR013517">
    <property type="entry name" value="FG-GAP"/>
</dbReference>
<dbReference type="Gene3D" id="2.130.10.130">
    <property type="entry name" value="Integrin alpha, N-terminal"/>
    <property type="match status" value="2"/>
</dbReference>
<dbReference type="InterPro" id="IPR050708">
    <property type="entry name" value="T6SS_VgrG/RHS"/>
</dbReference>
<dbReference type="InterPro" id="IPR031325">
    <property type="entry name" value="RHS_repeat"/>
</dbReference>
<keyword evidence="5" id="KW-0843">Virulence</keyword>
<dbReference type="InterPro" id="IPR022385">
    <property type="entry name" value="Rhs_assc_core"/>
</dbReference>
<dbReference type="PROSITE" id="PS50853">
    <property type="entry name" value="FN3"/>
    <property type="match status" value="1"/>
</dbReference>
<dbReference type="SUPFAM" id="SSF49265">
    <property type="entry name" value="Fibronectin type III"/>
    <property type="match status" value="1"/>
</dbReference>
<keyword evidence="6" id="KW-1133">Transmembrane helix</keyword>
<dbReference type="SUPFAM" id="SSF69318">
    <property type="entry name" value="Integrin alpha N-terminal domain"/>
    <property type="match status" value="1"/>
</dbReference>
<dbReference type="Proteomes" id="UP000078486">
    <property type="component" value="Unassembled WGS sequence"/>
</dbReference>
<keyword evidence="6" id="KW-0812">Transmembrane</keyword>
<protein>
    <recommendedName>
        <fullName evidence="7">Fibronectin type-III domain-containing protein</fullName>
    </recommendedName>
</protein>
<dbReference type="GO" id="GO:0005737">
    <property type="term" value="C:cytoplasm"/>
    <property type="evidence" value="ECO:0007669"/>
    <property type="project" value="InterPro"/>
</dbReference>
<comment type="subcellular location">
    <subcellularLocation>
        <location evidence="1">Secreted</location>
    </subcellularLocation>
</comment>
<dbReference type="Gene3D" id="2.180.10.10">
    <property type="entry name" value="RHS repeat-associated core"/>
    <property type="match status" value="2"/>
</dbReference>
<keyword evidence="2" id="KW-0964">Secreted</keyword>
<dbReference type="Pfam" id="PF12256">
    <property type="entry name" value="TcdB_toxin_midN"/>
    <property type="match status" value="1"/>
</dbReference>
<keyword evidence="6" id="KW-0472">Membrane</keyword>
<gene>
    <name evidence="8" type="ORF">AW736_00030</name>
</gene>
<dbReference type="Pfam" id="PF13517">
    <property type="entry name" value="FG-GAP_3"/>
    <property type="match status" value="1"/>
</dbReference>
<dbReference type="InterPro" id="IPR003284">
    <property type="entry name" value="Sal_SpvB"/>
</dbReference>
<dbReference type="InterPro" id="IPR028994">
    <property type="entry name" value="Integrin_alpha_N"/>
</dbReference>
<dbReference type="InterPro" id="IPR003961">
    <property type="entry name" value="FN3_dom"/>
</dbReference>
<evidence type="ECO:0000256" key="2">
    <source>
        <dbReference type="ARBA" id="ARBA00022525"/>
    </source>
</evidence>
<sequence length="2559" mass="273010">MGDTVTVTVVAEEGYHFPNNAVTTWTHTFGSSSPYFIVPVAPVFVDPGYGGDEAFVNISHSENVTYRINGMSVGGGEYGYFVGNTVTVTIEPATGYFFAKDAVTEWTHSFGHRVVPAAPMFIHPESNDDDPIVDIPGTEGVIYRINGNEASEGENHVSDADYVIVTAEPAPGCYFPSGTTTEWTHLFVAITRPTGLIAGGEAVDSFTLSWTPAMSKHGTITGYEVCRDGVSIGTTSDTQLRVTGLAPGIAYLFEVRASDSAGNSSDWSTPFSFTTGQTLVGSGTTLPGAWAAQYGLSPSDVFGDPDNDGLTNIAEYNLSTNPTSYDAGTSTLGNTVPAGWPSPATGGTHAVGTTAGEFSVDKNGAATYTIPIAVTPGTAGVEPKVTLNYSSQAGAGIAGFGWSIGGLSAISRGPQTKMVDGQNRAMAFTGADRFYLDGQRLVVIGDNAYGAEGAEYRTEIESFTRVVSYGASGNSPGWFRAWTKGGLIIEFGHTDESRFRPQNQMAPLSWAVNKVSDTAGNYMTFHYSVDAVSGQQVLDEIRYTGHDGDGTPSSPSLQPYASLEFVYENRPDTSFGYIHGAKISSLKRLQKIRSLYGETEVRAYTLTYTQRPYSNRSLLASITESGTGGAAYLPLTFAYSDPPGGFDVPGSAFHPPPVIAGIDGQGRLADQGVVFIDLNGDGRADCLQKLGLSGTAANMAWLNTTAGWVEAIGANGQHDYRLPDPVTLSTNDKSNTRTGVRLADYNNDGLVDAMYCPTDLGGTGLGGDVYLNTGTGFVFSNRFSLPAQPPPPTLEPGQVVQYFWREELETLDLDGDGRTDVSGFHSDFVLVKNGGSVTRQLANDTWLNTGGGSEAVRGSAWTHAPEHEIPTDRYHPGTRFVDLNGDGMTDILQSAGLAVHAYIKTSTGWNDDAAYHLPVLLYNYGTRPAPPGVDGEVGDLNGDGLPDVIARNSGDGANNQNAVYINTGTGWTPGPASLHAPDGIAIYHNNEPRGSAILDINNDGIPDFVHRYGDGTDFTTRLGTGAGWSSNASGYQIPRMLATGTLGNPGNEFIDLNADGAADLVWAWKNIIISKGAYINRRVNPDRLTAVTSGLGVTVSVAYAPLTEPAPVGGEPVYEKGAGATTPVADAIGPLHVVKTVSHDDGAGGTYGIGYRYGGLRSHLDRGSLGFAWMQATDTRTGIRTVTHFNQEWPCIGLPTDIITQTEDDVVLSQTATDYAYLSLNGGKTVFPHISQTIQNTRELNGALTSETVTTYTYNIYGNATAVEIDTSGGGAVFTKTTTSTYADDDDWIPPAPSQTSLNCWMLGRLLSSTVTTTAPAPDGGTPVTQTRTSDFEYDSVTGLLTAEIIEPGAPDASPLKLTTTYTHDAFGNTISATTTGTGLGSGRTAATTYDDIGRFPLGTSNALGQTETYEYDSALGVRLSTTGPNGLTTSWEYDGFARPVRELRADGTQSVTRHRWAGSGAPTGALYYMETESTGSAPAVTFYDKMGRAIATWGINPGGTDGLARIVTTETLYDGMGRAFKTSLPYYLNTPAPGWTETLLHDLLNRPLEISTPDDEAPGGTVLSSIEYDGLTTRTINPLGQVEEVAKNTQGQVIRRVNNAAGTGVNKGEIHYYYDAYGSLLKTSVYREDGSTVDTTFAYDNRGRKTGMTSPDMGTWTYAYNALGELVSQTDAKGQTTTMTYDPLGRLATRTDKNSSGVVKCTTTWTYDNDTTEPGTGDAKSRGRLLSVLVQTPGQPGYQETFLYDHLGRQSRLTRRIDDIDYAVNQEYDSCGRPSVTVYPGGFRVRNVYNDLGFLKEVRADGGVMPSGWLNDVRPNHRFWQADAYTVTGALKSSSLGNGLASHRVISSVTGRVREVFSGAGTGRHAQYHTYNYDALGQVVNRTDYALGREETFAYDGLNRLTQWQLQGAGGTGVPPVVPKAVAISYNAIGNITQKSDYGVYSYTGVNAGPHAVTSVYDAAENLTRNYAYDGNGNMTTGAGRELAWTVFNQVETITQGATSTSFRFGAGRERIVQEHSDGTKTIYIGDLYELVINAAASFTEEKYHVWSPLGKVATRTMRSDSLIETRYHHLDGLGSIVAVTDEWGRVEKRFAFDPWGKREALVDTHTGQGGKVTRGFTGHEHLDDFGLIHMNGRVFDPALGRFLSADPFVGDEGASQAYNRYSYVDNNPLNATDPSGYLSFDDVFRVVVVAIIVIAVAYSAGVAAGGLNTFWGATAAGAAGGFTGGFVGTLAYGGNLNDAFKAGLIGGAIGAVTAGLTHGIGTAFNDASGIWANDYVNWTGRTLAHATVGGLASEAQGGEFRHGFYSSAFSNGIMHLGGPQSGPLAGTGGVMGFMGGTEGGWYVAARTATAAIIGGTAAELTGGKFVNGAATSAMQHLFNAEHSRPEDKRDEKVSLAFYDNKDPGNPVERLAGHEDFEAAANQRSSKAIRVNREGDIKAYFKANPGQVDSIGFFGHGNKDGIYINGKAVSSSTIRLMIKHLTPSGSLYMFSCYVGDYQYMNRFARYLSADQSIWAHKDRVNYGMQYTNNGVVHTGNISTYGENQTLWMYKYTKK</sequence>
<dbReference type="PANTHER" id="PTHR32305:SF15">
    <property type="entry name" value="PROTEIN RHSA-RELATED"/>
    <property type="match status" value="1"/>
</dbReference>
<dbReference type="Pfam" id="PF00041">
    <property type="entry name" value="fn3"/>
    <property type="match status" value="1"/>
</dbReference>
<dbReference type="CDD" id="cd00063">
    <property type="entry name" value="FN3"/>
    <property type="match status" value="1"/>
</dbReference>